<feature type="compositionally biased region" description="Low complexity" evidence="2">
    <location>
        <begin position="555"/>
        <end position="568"/>
    </location>
</feature>
<accession>A0ABQ7H8B2</accession>
<feature type="compositionally biased region" description="Polar residues" evidence="2">
    <location>
        <begin position="1499"/>
        <end position="1511"/>
    </location>
</feature>
<feature type="compositionally biased region" description="Low complexity" evidence="2">
    <location>
        <begin position="1359"/>
        <end position="1372"/>
    </location>
</feature>
<organism evidence="3 4">
    <name type="scientific">Dunaliella salina</name>
    <name type="common">Green alga</name>
    <name type="synonym">Protococcus salinus</name>
    <dbReference type="NCBI Taxonomy" id="3046"/>
    <lineage>
        <taxon>Eukaryota</taxon>
        <taxon>Viridiplantae</taxon>
        <taxon>Chlorophyta</taxon>
        <taxon>core chlorophytes</taxon>
        <taxon>Chlorophyceae</taxon>
        <taxon>CS clade</taxon>
        <taxon>Chlamydomonadales</taxon>
        <taxon>Dunaliellaceae</taxon>
        <taxon>Dunaliella</taxon>
    </lineage>
</organism>
<feature type="coiled-coil region" evidence="1">
    <location>
        <begin position="164"/>
        <end position="198"/>
    </location>
</feature>
<feature type="compositionally biased region" description="Low complexity" evidence="2">
    <location>
        <begin position="1138"/>
        <end position="1147"/>
    </location>
</feature>
<feature type="compositionally biased region" description="Low complexity" evidence="2">
    <location>
        <begin position="714"/>
        <end position="728"/>
    </location>
</feature>
<feature type="region of interest" description="Disordered" evidence="2">
    <location>
        <begin position="1567"/>
        <end position="1599"/>
    </location>
</feature>
<dbReference type="Proteomes" id="UP000815325">
    <property type="component" value="Unassembled WGS sequence"/>
</dbReference>
<feature type="compositionally biased region" description="Low complexity" evidence="2">
    <location>
        <begin position="827"/>
        <end position="886"/>
    </location>
</feature>
<feature type="compositionally biased region" description="Gly residues" evidence="2">
    <location>
        <begin position="1074"/>
        <end position="1087"/>
    </location>
</feature>
<feature type="region of interest" description="Disordered" evidence="2">
    <location>
        <begin position="138"/>
        <end position="161"/>
    </location>
</feature>
<evidence type="ECO:0000313" key="4">
    <source>
        <dbReference type="Proteomes" id="UP000815325"/>
    </source>
</evidence>
<feature type="compositionally biased region" description="Low complexity" evidence="2">
    <location>
        <begin position="788"/>
        <end position="815"/>
    </location>
</feature>
<feature type="compositionally biased region" description="Polar residues" evidence="2">
    <location>
        <begin position="1155"/>
        <end position="1164"/>
    </location>
</feature>
<sequence>MSEATVLIVQENEELRRLAGQLDRENGELMSLVQSLKNLKTSAAGDASHNGGREVEDLAAQLQDAVAAAHEAHALLLAAQESEAAALQRAEQAEANAEHQVVRRVVEVAAMKAALNAKVNFHEEQMALQAAGRGVSWDGAAAGASPTRLASTRSQPSDFPESSLAYMNRQLEEMQAQMQQLQAEMQMGAQNLEAARSVPATLNLQDFTPTQQRLHRTNIIPEEEDQGEWESEEEEDEEANRIEGLVRNLLFNTEIDEDEDAEARPSRSLSQASSQSSAYTRTRSHSPPRSRFATPASAPRFAAPTSRFAAPASAIPNAQGADLREVQQGSPLQPASWPLPLAPVRTQPAEPSMEERQQGSSSHSGTPAHDQAAAPSLPSTPVLGSPRVGPDLPPQGLSPLMTPSHPITERMDQLQRRLQALSGAVHQVDRAADASSEGPSSTSSLLSPSRQQQQQQQQQRQAPPSQLTRQIQAASHSPAHHPFETEGPHAANVPRASAARALQLDDASLSLTPLPRVPLGSATAVLDQQQDVPLEGEAAAELGPMPPELRKLQQEQEQQQQQQQQQQEAVHDAPGYPVRPSSPFAFASTLEPYPSRIPSPAAEIAARAGTMQAAVAAPAAAGPSPPAAAPSTASPLPSTSTTCQPTPPAISAPTPSTRTQQPQSQEQQQQRQQQQVLRCSPSKPPASAIPAAPTPTSTPAKAAAGPVTRGLSRATPATAAPAAPSTSPMVRAYRVWSPRALPATPANPSSQPTSRIPTSPSASPAPALRPPSSGAKPPVRGAWNPRDAGAAGAPTPLSATPAPALRAASSSAMPAVRGAWNPRDADAAGAPTPLSATPAPALHAASSSAMPAMRGAWNPRDAAAAAAAVQPTATPSATPLRATSPARAPPPSPPPTATALTKPTATASLKPPRRPSASQPAPPSAASTAATLLPNQPASTTPIASAAMAKPRPALHSTQVEAPSSTMPAPAGHVPNVPPEAMHPSQPTPVGTTSHPAPLDPTPSTAQPTPPCASSPDEPAGEELRTTHPAQPDPTPSTAQPSLPPAIHADEPAAEELPEPAPPTPSSSEPTFLGGRGGRAGRVGGRGAPTPARGARTHALAQHTPPSSPRARVQSSPRSSSDSRGSASALHLSTERNALLSSSASSSGVLHGNLRSASPLSRSVDTLAPHAWPAHQHHLPPSPLRRSQDSSSRPAHTRASALAAQYRLHQLRPTQLHGPLSRTSVDSLHQRTHPSSTSPRAPATSTIASSRHALRPTAATTTHVRPHTRAPVDPDLAPILRRSTDLPLARNSRGSGGASRPSSAACANPRASTSSSVSSLTTMPIPGLPRSSKPSSLASSGHLLSAQTHGPSLRDPLPASSSSTGAAAALRSQPPTHFPISRATSASASTTSLHTMDQPPQQHSAFSLHATGAGGSGGGAESSSRFLTSSWPPHASEEGEGAAAVGGGGSSILNEPSSSRVSPITLAASSARSRSVDCLNRPASLDLPVAGSRLRPSTYVGSTGRRATSQAIGHDFRSADQYPYLPGQQRSASYSGESHPYLFFGDQRASSSSGSMGWGAYPNWDTNREFGPLTREQRPRPAPRPPQQQGDQAPPTKLHLPSFLFLKSEARRLAQLEAQRAVEAAANAEAAAAEAKRRREAAAEEALQEVEHNAAAARSADDVGGGAEAGAEVQDEGVSDAQQQQGEGVEEDTQAGNEGQQEEGEGEQGHGGRTSAEGGKRRSRSIGRTLGQKLSTLFGGGGAPRNEGDDQ</sequence>
<feature type="region of interest" description="Disordered" evidence="2">
    <location>
        <begin position="537"/>
        <end position="1200"/>
    </location>
</feature>
<feature type="compositionally biased region" description="Low complexity" evidence="2">
    <location>
        <begin position="1289"/>
        <end position="1322"/>
    </location>
</feature>
<feature type="compositionally biased region" description="Low complexity" evidence="2">
    <location>
        <begin position="266"/>
        <end position="281"/>
    </location>
</feature>
<feature type="region of interest" description="Disordered" evidence="2">
    <location>
        <begin position="1498"/>
        <end position="1533"/>
    </location>
</feature>
<evidence type="ECO:0000256" key="1">
    <source>
        <dbReference type="SAM" id="Coils"/>
    </source>
</evidence>
<feature type="region of interest" description="Disordered" evidence="2">
    <location>
        <begin position="1623"/>
        <end position="1751"/>
    </location>
</feature>
<feature type="compositionally biased region" description="Low complexity" evidence="2">
    <location>
        <begin position="629"/>
        <end position="644"/>
    </location>
</feature>
<proteinExistence type="predicted"/>
<feature type="compositionally biased region" description="Low complexity" evidence="2">
    <location>
        <begin position="752"/>
        <end position="773"/>
    </location>
</feature>
<feature type="compositionally biased region" description="Low complexity" evidence="2">
    <location>
        <begin position="613"/>
        <end position="622"/>
    </location>
</feature>
<evidence type="ECO:0000256" key="2">
    <source>
        <dbReference type="SAM" id="MobiDB-lite"/>
    </source>
</evidence>
<name>A0ABQ7H8B2_DUNSA</name>
<feature type="compositionally biased region" description="Low complexity" evidence="2">
    <location>
        <begin position="1623"/>
        <end position="1633"/>
    </location>
</feature>
<keyword evidence="4" id="KW-1185">Reference proteome</keyword>
<keyword evidence="1" id="KW-0175">Coiled coil</keyword>
<dbReference type="EMBL" id="MU069449">
    <property type="protein sequence ID" value="KAF5843096.1"/>
    <property type="molecule type" value="Genomic_DNA"/>
</dbReference>
<feature type="compositionally biased region" description="Acidic residues" evidence="2">
    <location>
        <begin position="221"/>
        <end position="238"/>
    </location>
</feature>
<feature type="compositionally biased region" description="Polar residues" evidence="2">
    <location>
        <begin position="933"/>
        <end position="943"/>
    </location>
</feature>
<feature type="compositionally biased region" description="Low complexity" evidence="2">
    <location>
        <begin position="1383"/>
        <end position="1392"/>
    </location>
</feature>
<feature type="compositionally biased region" description="Low complexity" evidence="2">
    <location>
        <begin position="1233"/>
        <end position="1251"/>
    </location>
</feature>
<feature type="compositionally biased region" description="Pro residues" evidence="2">
    <location>
        <begin position="887"/>
        <end position="896"/>
    </location>
</feature>
<feature type="compositionally biased region" description="Low complexity" evidence="2">
    <location>
        <begin position="651"/>
        <end position="675"/>
    </location>
</feature>
<feature type="region of interest" description="Disordered" evidence="2">
    <location>
        <begin position="322"/>
        <end position="490"/>
    </location>
</feature>
<feature type="compositionally biased region" description="Low complexity" evidence="2">
    <location>
        <begin position="439"/>
        <end position="468"/>
    </location>
</feature>
<feature type="compositionally biased region" description="Polar residues" evidence="2">
    <location>
        <begin position="1393"/>
        <end position="1405"/>
    </location>
</feature>
<feature type="compositionally biased region" description="Low complexity" evidence="2">
    <location>
        <begin position="1109"/>
        <end position="1129"/>
    </location>
</feature>
<protein>
    <submittedName>
        <fullName evidence="3">Uncharacterized protein</fullName>
    </submittedName>
</protein>
<evidence type="ECO:0000313" key="3">
    <source>
        <dbReference type="EMBL" id="KAF5843096.1"/>
    </source>
</evidence>
<feature type="compositionally biased region" description="Polar residues" evidence="2">
    <location>
        <begin position="148"/>
        <end position="157"/>
    </location>
</feature>
<comment type="caution">
    <text evidence="3">The sequence shown here is derived from an EMBL/GenBank/DDBJ whole genome shotgun (WGS) entry which is preliminary data.</text>
</comment>
<feature type="region of interest" description="Disordered" evidence="2">
    <location>
        <begin position="258"/>
        <end position="300"/>
    </location>
</feature>
<gene>
    <name evidence="3" type="ORF">DUNSADRAFT_2710</name>
</gene>
<feature type="region of interest" description="Disordered" evidence="2">
    <location>
        <begin position="202"/>
        <end position="244"/>
    </location>
</feature>
<feature type="compositionally biased region" description="Low complexity" evidence="2">
    <location>
        <begin position="685"/>
        <end position="706"/>
    </location>
</feature>
<feature type="compositionally biased region" description="Low complexity" evidence="2">
    <location>
        <begin position="1331"/>
        <end position="1346"/>
    </location>
</feature>
<feature type="compositionally biased region" description="Low complexity" evidence="2">
    <location>
        <begin position="897"/>
        <end position="931"/>
    </location>
</feature>
<feature type="region of interest" description="Disordered" evidence="2">
    <location>
        <begin position="1212"/>
        <end position="1460"/>
    </location>
</feature>
<reference evidence="3" key="1">
    <citation type="submission" date="2017-08" db="EMBL/GenBank/DDBJ databases">
        <authorList>
            <person name="Polle J.E."/>
            <person name="Barry K."/>
            <person name="Cushman J."/>
            <person name="Schmutz J."/>
            <person name="Tran D."/>
            <person name="Hathwaick L.T."/>
            <person name="Yim W.C."/>
            <person name="Jenkins J."/>
            <person name="Mckie-Krisberg Z.M."/>
            <person name="Prochnik S."/>
            <person name="Lindquist E."/>
            <person name="Dockter R.B."/>
            <person name="Adam C."/>
            <person name="Molina H."/>
            <person name="Bunkerborg J."/>
            <person name="Jin E."/>
            <person name="Buchheim M."/>
            <person name="Magnuson J."/>
        </authorList>
    </citation>
    <scope>NUCLEOTIDE SEQUENCE</scope>
    <source>
        <strain evidence="3">CCAP 19/18</strain>
    </source>
</reference>
<feature type="compositionally biased region" description="Polar residues" evidence="2">
    <location>
        <begin position="202"/>
        <end position="212"/>
    </location>
</feature>
<feature type="compositionally biased region" description="Polar residues" evidence="2">
    <location>
        <begin position="956"/>
        <end position="967"/>
    </location>
</feature>